<dbReference type="InterPro" id="IPR011576">
    <property type="entry name" value="Pyridox_Oxase_N"/>
</dbReference>
<feature type="domain" description="Pyridoxamine 5'-phosphate oxidase N-terminal" evidence="2">
    <location>
        <begin position="170"/>
        <end position="259"/>
    </location>
</feature>
<dbReference type="Pfam" id="PF01243">
    <property type="entry name" value="PNPOx_N"/>
    <property type="match status" value="1"/>
</dbReference>
<dbReference type="Proteomes" id="UP000321379">
    <property type="component" value="Unassembled WGS sequence"/>
</dbReference>
<evidence type="ECO:0000313" key="3">
    <source>
        <dbReference type="EMBL" id="TXN31120.1"/>
    </source>
</evidence>
<protein>
    <submittedName>
        <fullName evidence="3">Pyridoxamine 5'-phosphate oxidase</fullName>
    </submittedName>
</protein>
<evidence type="ECO:0000313" key="4">
    <source>
        <dbReference type="Proteomes" id="UP000321379"/>
    </source>
</evidence>
<dbReference type="AlphaFoldDB" id="A0A5C8UT98"/>
<evidence type="ECO:0000256" key="1">
    <source>
        <dbReference type="SAM" id="MobiDB-lite"/>
    </source>
</evidence>
<feature type="region of interest" description="Disordered" evidence="1">
    <location>
        <begin position="289"/>
        <end position="313"/>
    </location>
</feature>
<dbReference type="SUPFAM" id="SSF50475">
    <property type="entry name" value="FMN-binding split barrel"/>
    <property type="match status" value="1"/>
</dbReference>
<dbReference type="RefSeq" id="WP_147782706.1">
    <property type="nucleotide sequence ID" value="NZ_VRMG01000005.1"/>
</dbReference>
<name>A0A5C8UT98_9MICO</name>
<dbReference type="InterPro" id="IPR012349">
    <property type="entry name" value="Split_barrel_FMN-bd"/>
</dbReference>
<keyword evidence="4" id="KW-1185">Reference proteome</keyword>
<sequence>MREIADAGFHAGELAVQRTAGVARDAARLSSMLEPVALTGGIAGFLSARTFLVVTGRDAGGRLWTSPLVGPPGFLEVLSDTAVAVQAAIPAGDPLHGLVAGQKIGMTAVEFATRRRVRINGTLTVSGGDLLLVEVEQAYGNCPKYIQQRTLVPGRPHRDGGDPVRLGSTLDPEDRELIRAADTFFLGTANPERGADASHRGGPPGMVRVDERGLWWPDYPGNNLFNSFGNLAVSPETALLFFDFGTGRTLHLSGTTEIEWGEPGRSGDDGHTGRIARFTLQRVVAGRLLPARETTHNPYPRNPTLTDRQGHVR</sequence>
<comment type="caution">
    <text evidence="3">The sequence shown here is derived from an EMBL/GenBank/DDBJ whole genome shotgun (WGS) entry which is preliminary data.</text>
</comment>
<evidence type="ECO:0000259" key="2">
    <source>
        <dbReference type="Pfam" id="PF01243"/>
    </source>
</evidence>
<dbReference type="EMBL" id="VRMG01000005">
    <property type="protein sequence ID" value="TXN31120.1"/>
    <property type="molecule type" value="Genomic_DNA"/>
</dbReference>
<accession>A0A5C8UT98</accession>
<gene>
    <name evidence="3" type="ORF">FVP33_05895</name>
</gene>
<proteinExistence type="predicted"/>
<dbReference type="PANTHER" id="PTHR42815:SF2">
    <property type="entry name" value="FAD-BINDING, PUTATIVE (AFU_ORTHOLOGUE AFUA_6G07600)-RELATED"/>
    <property type="match status" value="1"/>
</dbReference>
<dbReference type="Gene3D" id="2.30.110.10">
    <property type="entry name" value="Electron Transport, Fmn-binding Protein, Chain A"/>
    <property type="match status" value="1"/>
</dbReference>
<organism evidence="3 4">
    <name type="scientific">Lacisediminihabitans profunda</name>
    <dbReference type="NCBI Taxonomy" id="2594790"/>
    <lineage>
        <taxon>Bacteria</taxon>
        <taxon>Bacillati</taxon>
        <taxon>Actinomycetota</taxon>
        <taxon>Actinomycetes</taxon>
        <taxon>Micrococcales</taxon>
        <taxon>Microbacteriaceae</taxon>
        <taxon>Lacisediminihabitans</taxon>
    </lineage>
</organism>
<dbReference type="PANTHER" id="PTHR42815">
    <property type="entry name" value="FAD-BINDING, PUTATIVE (AFU_ORTHOLOGUE AFUA_6G07600)-RELATED"/>
    <property type="match status" value="1"/>
</dbReference>
<reference evidence="3 4" key="1">
    <citation type="submission" date="2019-08" db="EMBL/GenBank/DDBJ databases">
        <title>Bacterial whole genome sequence for Glaciihabitans sp. CHu50b-6-2.</title>
        <authorList>
            <person name="Jin L."/>
        </authorList>
    </citation>
    <scope>NUCLEOTIDE SEQUENCE [LARGE SCALE GENOMIC DNA]</scope>
    <source>
        <strain evidence="3 4">CHu50b-6-2</strain>
    </source>
</reference>